<evidence type="ECO:0000313" key="2">
    <source>
        <dbReference type="EMBL" id="CAG8556485.1"/>
    </source>
</evidence>
<organism evidence="2 3">
    <name type="scientific">Paraglomus brasilianum</name>
    <dbReference type="NCBI Taxonomy" id="144538"/>
    <lineage>
        <taxon>Eukaryota</taxon>
        <taxon>Fungi</taxon>
        <taxon>Fungi incertae sedis</taxon>
        <taxon>Mucoromycota</taxon>
        <taxon>Glomeromycotina</taxon>
        <taxon>Glomeromycetes</taxon>
        <taxon>Paraglomerales</taxon>
        <taxon>Paraglomeraceae</taxon>
        <taxon>Paraglomus</taxon>
    </lineage>
</organism>
<proteinExistence type="predicted"/>
<keyword evidence="3" id="KW-1185">Reference proteome</keyword>
<keyword evidence="1" id="KW-0472">Membrane</keyword>
<feature type="transmembrane region" description="Helical" evidence="1">
    <location>
        <begin position="20"/>
        <end position="40"/>
    </location>
</feature>
<keyword evidence="1" id="KW-0812">Transmembrane</keyword>
<name>A0A9N9BA24_9GLOM</name>
<gene>
    <name evidence="2" type="ORF">PBRASI_LOCUS5364</name>
</gene>
<accession>A0A9N9BA24</accession>
<dbReference type="AlphaFoldDB" id="A0A9N9BA24"/>
<keyword evidence="1" id="KW-1133">Transmembrane helix</keyword>
<evidence type="ECO:0000313" key="3">
    <source>
        <dbReference type="Proteomes" id="UP000789739"/>
    </source>
</evidence>
<protein>
    <submittedName>
        <fullName evidence="2">9597_t:CDS:1</fullName>
    </submittedName>
</protein>
<comment type="caution">
    <text evidence="2">The sequence shown here is derived from an EMBL/GenBank/DDBJ whole genome shotgun (WGS) entry which is preliminary data.</text>
</comment>
<sequence>MSRGLLVTILVSGYKETVMHIATALFFMTQFMFSYCAVILNIQIEDERERVVNEFNVTDQRRGVKWNYYRRPSWLFNFKQSYILAKLDDSLRNRSF</sequence>
<dbReference type="Proteomes" id="UP000789739">
    <property type="component" value="Unassembled WGS sequence"/>
</dbReference>
<evidence type="ECO:0000256" key="1">
    <source>
        <dbReference type="SAM" id="Phobius"/>
    </source>
</evidence>
<reference evidence="2" key="1">
    <citation type="submission" date="2021-06" db="EMBL/GenBank/DDBJ databases">
        <authorList>
            <person name="Kallberg Y."/>
            <person name="Tangrot J."/>
            <person name="Rosling A."/>
        </authorList>
    </citation>
    <scope>NUCLEOTIDE SEQUENCE</scope>
    <source>
        <strain evidence="2">BR232B</strain>
    </source>
</reference>
<dbReference type="EMBL" id="CAJVPI010000619">
    <property type="protein sequence ID" value="CAG8556485.1"/>
    <property type="molecule type" value="Genomic_DNA"/>
</dbReference>